<dbReference type="GO" id="GO:0005737">
    <property type="term" value="C:cytoplasm"/>
    <property type="evidence" value="ECO:0007669"/>
    <property type="project" value="TreeGrafter"/>
</dbReference>
<dbReference type="FunFam" id="3.10.490.10:FF:000017">
    <property type="entry name" value="Gamma-glutamylcyclotransferase"/>
    <property type="match status" value="1"/>
</dbReference>
<dbReference type="AlphaFoldDB" id="A0A1J1HK31"/>
<dbReference type="STRING" id="568069.A0A1J1HK31"/>
<dbReference type="InterPro" id="IPR006840">
    <property type="entry name" value="ChaC"/>
</dbReference>
<evidence type="ECO:0000256" key="3">
    <source>
        <dbReference type="ARBA" id="ARBA00023239"/>
    </source>
</evidence>
<comment type="similarity">
    <text evidence="1">Belongs to the gamma-glutamylcyclotransferase family. ChaC subfamily.</text>
</comment>
<evidence type="ECO:0000256" key="4">
    <source>
        <dbReference type="ARBA" id="ARBA00048073"/>
    </source>
</evidence>
<reference evidence="5 6" key="1">
    <citation type="submission" date="2015-04" db="EMBL/GenBank/DDBJ databases">
        <authorList>
            <person name="Syromyatnikov M.Y."/>
            <person name="Popov V.N."/>
        </authorList>
    </citation>
    <scope>NUCLEOTIDE SEQUENCE [LARGE SCALE GENOMIC DNA]</scope>
</reference>
<evidence type="ECO:0000313" key="5">
    <source>
        <dbReference type="EMBL" id="CRK87906.1"/>
    </source>
</evidence>
<evidence type="ECO:0000256" key="1">
    <source>
        <dbReference type="ARBA" id="ARBA00009662"/>
    </source>
</evidence>
<dbReference type="SUPFAM" id="SSF110857">
    <property type="entry name" value="Gamma-glutamyl cyclotransferase-like"/>
    <property type="match status" value="1"/>
</dbReference>
<keyword evidence="3" id="KW-0456">Lyase</keyword>
<name>A0A1J1HK31_9DIPT</name>
<proteinExistence type="inferred from homology"/>
<keyword evidence="6" id="KW-1185">Reference proteome</keyword>
<dbReference type="Pfam" id="PF04752">
    <property type="entry name" value="ChaC"/>
    <property type="match status" value="1"/>
</dbReference>
<evidence type="ECO:0000313" key="6">
    <source>
        <dbReference type="Proteomes" id="UP000183832"/>
    </source>
</evidence>
<sequence>MDEVAFNIFNNSNDNNDCDNNNDSISNNEPSIYVFGYGSLVWNPGFEYSKCITGYIRGYVRRFWQGNVTHRGTLDQPGRVVTLVEDKEGICWGCAYKVTGDLALRYLEQRECNLGGYMTAYTKFYPRVATEFSGLSGEAFPVLLYIATPSNDYWMGEDSLEKIAEQISTSSGPSGHNVEYLLRLAIFMREEIPGVHDEHLFGLEKLVREELIKRKVCIISVMGNQPQRINRDLHESQRRPINFEFTTKVQEKRLRCLNI</sequence>
<dbReference type="InterPro" id="IPR036568">
    <property type="entry name" value="GGCT-like_sf"/>
</dbReference>
<gene>
    <name evidence="5" type="ORF">CLUMA_CG001693</name>
</gene>
<dbReference type="PANTHER" id="PTHR12192">
    <property type="entry name" value="CATION TRANSPORT PROTEIN CHAC-RELATED"/>
    <property type="match status" value="1"/>
</dbReference>
<dbReference type="Gene3D" id="3.10.490.10">
    <property type="entry name" value="Gamma-glutamyl cyclotransferase-like"/>
    <property type="match status" value="1"/>
</dbReference>
<accession>A0A1J1HK31</accession>
<dbReference type="InterPro" id="IPR013024">
    <property type="entry name" value="GGCT-like"/>
</dbReference>
<dbReference type="EC" id="4.3.2.7" evidence="2"/>
<dbReference type="GO" id="GO:0061928">
    <property type="term" value="F:glutathione specific gamma-glutamylcyclotransferase activity"/>
    <property type="evidence" value="ECO:0007669"/>
    <property type="project" value="UniProtKB-EC"/>
</dbReference>
<dbReference type="GO" id="GO:0006751">
    <property type="term" value="P:glutathione catabolic process"/>
    <property type="evidence" value="ECO:0007669"/>
    <property type="project" value="InterPro"/>
</dbReference>
<dbReference type="CDD" id="cd06661">
    <property type="entry name" value="GGCT_like"/>
    <property type="match status" value="1"/>
</dbReference>
<evidence type="ECO:0000256" key="2">
    <source>
        <dbReference type="ARBA" id="ARBA00012344"/>
    </source>
</evidence>
<comment type="catalytic activity">
    <reaction evidence="4">
        <text>glutathione = L-cysteinylglycine + 5-oxo-L-proline</text>
        <dbReference type="Rhea" id="RHEA:47724"/>
        <dbReference type="ChEBI" id="CHEBI:57925"/>
        <dbReference type="ChEBI" id="CHEBI:58402"/>
        <dbReference type="ChEBI" id="CHEBI:61694"/>
        <dbReference type="EC" id="4.3.2.7"/>
    </reaction>
</comment>
<protein>
    <recommendedName>
        <fullName evidence="2">glutathione-specific gamma-glutamylcyclotransferase</fullName>
        <ecNumber evidence="2">4.3.2.7</ecNumber>
    </recommendedName>
</protein>
<dbReference type="PANTHER" id="PTHR12192:SF26">
    <property type="entry name" value="GLUTATHIONE-SPECIFIC GAMMA-GLUTAMYLCYCLOTRANSFERASE 1"/>
    <property type="match status" value="1"/>
</dbReference>
<organism evidence="5 6">
    <name type="scientific">Clunio marinus</name>
    <dbReference type="NCBI Taxonomy" id="568069"/>
    <lineage>
        <taxon>Eukaryota</taxon>
        <taxon>Metazoa</taxon>
        <taxon>Ecdysozoa</taxon>
        <taxon>Arthropoda</taxon>
        <taxon>Hexapoda</taxon>
        <taxon>Insecta</taxon>
        <taxon>Pterygota</taxon>
        <taxon>Neoptera</taxon>
        <taxon>Endopterygota</taxon>
        <taxon>Diptera</taxon>
        <taxon>Nematocera</taxon>
        <taxon>Chironomoidea</taxon>
        <taxon>Chironomidae</taxon>
        <taxon>Clunio</taxon>
    </lineage>
</organism>
<dbReference type="EMBL" id="CVRI01000006">
    <property type="protein sequence ID" value="CRK87906.1"/>
    <property type="molecule type" value="Genomic_DNA"/>
</dbReference>
<dbReference type="Proteomes" id="UP000183832">
    <property type="component" value="Unassembled WGS sequence"/>
</dbReference>
<dbReference type="OrthoDB" id="1933483at2759"/>